<feature type="transmembrane region" description="Helical" evidence="1">
    <location>
        <begin position="215"/>
        <end position="231"/>
    </location>
</feature>
<keyword evidence="3" id="KW-1185">Reference proteome</keyword>
<dbReference type="OrthoDB" id="5189031at2"/>
<dbReference type="PANTHER" id="PTHR33802">
    <property type="entry name" value="SI:CH211-161H7.5-RELATED"/>
    <property type="match status" value="1"/>
</dbReference>
<keyword evidence="1" id="KW-0472">Membrane</keyword>
<organism evidence="2 3">
    <name type="scientific">Siphonobacter aquaeclarae</name>
    <dbReference type="NCBI Taxonomy" id="563176"/>
    <lineage>
        <taxon>Bacteria</taxon>
        <taxon>Pseudomonadati</taxon>
        <taxon>Bacteroidota</taxon>
        <taxon>Cytophagia</taxon>
        <taxon>Cytophagales</taxon>
        <taxon>Cytophagaceae</taxon>
        <taxon>Siphonobacter</taxon>
    </lineage>
</organism>
<keyword evidence="1" id="KW-1133">Transmembrane helix</keyword>
<evidence type="ECO:0008006" key="4">
    <source>
        <dbReference type="Google" id="ProtNLM"/>
    </source>
</evidence>
<evidence type="ECO:0000256" key="1">
    <source>
        <dbReference type="SAM" id="Phobius"/>
    </source>
</evidence>
<protein>
    <recommendedName>
        <fullName evidence="4">TspO and MBR related proteins</fullName>
    </recommendedName>
</protein>
<feature type="transmembrane region" description="Helical" evidence="1">
    <location>
        <begin position="12"/>
        <end position="33"/>
    </location>
</feature>
<sequence>MKPIRREAVLRLLNLLTFLLAIAANWAAVTLPLNGKTTRELSDQYPNLFTPAGLTFSIWGVIYLTLGAFVLFQLKGLFRNDPDSLVTRLVSRIGPWLIVSNLLNASWIVAWHYEQVALSVGIMLALLCTQLILLERIQVIASLRARRWQYLLTKVPFGLYAGWISMATIANITAWLVSVNWNQWGLGGQTWAMLLIGIGTLLTLGVLFTVHSISYGLVVMWALAGIVIRRYEEPEPVMSVIYTAEICFVVLLISVIVATFTGVTIPIRKRPFLHWTQPRVQP</sequence>
<feature type="transmembrane region" description="Helical" evidence="1">
    <location>
        <begin position="237"/>
        <end position="260"/>
    </location>
</feature>
<gene>
    <name evidence="2" type="ORF">SAMN04488090_1991</name>
</gene>
<feature type="transmembrane region" description="Helical" evidence="1">
    <location>
        <begin position="116"/>
        <end position="134"/>
    </location>
</feature>
<name>A0A1G9NGP7_9BACT</name>
<proteinExistence type="predicted"/>
<evidence type="ECO:0000313" key="2">
    <source>
        <dbReference type="EMBL" id="SDL85267.1"/>
    </source>
</evidence>
<dbReference type="PANTHER" id="PTHR33802:SF1">
    <property type="entry name" value="XK-RELATED PROTEIN"/>
    <property type="match status" value="1"/>
</dbReference>
<evidence type="ECO:0000313" key="3">
    <source>
        <dbReference type="Proteomes" id="UP000198901"/>
    </source>
</evidence>
<dbReference type="RefSeq" id="WP_093201108.1">
    <property type="nucleotide sequence ID" value="NZ_FNGS01000003.1"/>
</dbReference>
<feature type="transmembrane region" description="Helical" evidence="1">
    <location>
        <begin position="93"/>
        <end position="110"/>
    </location>
</feature>
<dbReference type="EMBL" id="FNGS01000003">
    <property type="protein sequence ID" value="SDL85267.1"/>
    <property type="molecule type" value="Genomic_DNA"/>
</dbReference>
<accession>A0A1G9NGP7</accession>
<dbReference type="STRING" id="563176.SAMN04488090_1991"/>
<dbReference type="Proteomes" id="UP000198901">
    <property type="component" value="Unassembled WGS sequence"/>
</dbReference>
<feature type="transmembrane region" description="Helical" evidence="1">
    <location>
        <begin position="155"/>
        <end position="177"/>
    </location>
</feature>
<feature type="transmembrane region" description="Helical" evidence="1">
    <location>
        <begin position="189"/>
        <end position="208"/>
    </location>
</feature>
<keyword evidence="1" id="KW-0812">Transmembrane</keyword>
<dbReference type="AlphaFoldDB" id="A0A1G9NGP7"/>
<reference evidence="2 3" key="1">
    <citation type="submission" date="2016-10" db="EMBL/GenBank/DDBJ databases">
        <authorList>
            <person name="de Groot N.N."/>
        </authorList>
    </citation>
    <scope>NUCLEOTIDE SEQUENCE [LARGE SCALE GENOMIC DNA]</scope>
    <source>
        <strain evidence="2 3">DSM 21668</strain>
    </source>
</reference>
<feature type="transmembrane region" description="Helical" evidence="1">
    <location>
        <begin position="53"/>
        <end position="72"/>
    </location>
</feature>